<evidence type="ECO:0000256" key="3">
    <source>
        <dbReference type="ARBA" id="ARBA00022603"/>
    </source>
</evidence>
<name>A0A177AR16_9BILA</name>
<comment type="catalytic activity">
    <reaction evidence="6">
        <text>a 5'-end (N(7)-methyl 5'-triphosphoguanosine)-(2'-O-methyl-ribonucleoside)-(ribonucleotide) in mRNA + S-adenosyl-L-methionine = a 5'-end (N(7)-methyl 5'-triphosphoguanosine)-(2'-O-methyl-ribonucleoside)-(2'-O-methyl-ribonucleotide) in mRNA + S-adenosyl-L-homocysteine + H(+)</text>
        <dbReference type="Rhea" id="RHEA:67024"/>
        <dbReference type="Rhea" id="RHEA-COMP:17169"/>
        <dbReference type="Rhea" id="RHEA-COMP:17170"/>
        <dbReference type="ChEBI" id="CHEBI:15378"/>
        <dbReference type="ChEBI" id="CHEBI:57856"/>
        <dbReference type="ChEBI" id="CHEBI:59789"/>
        <dbReference type="ChEBI" id="CHEBI:167612"/>
        <dbReference type="ChEBI" id="CHEBI:167614"/>
        <dbReference type="EC" id="2.1.1.296"/>
    </reaction>
</comment>
<dbReference type="OrthoDB" id="429597at2759"/>
<dbReference type="EMBL" id="LWCA01001835">
    <property type="protein sequence ID" value="OAF64438.1"/>
    <property type="molecule type" value="Genomic_DNA"/>
</dbReference>
<dbReference type="GO" id="GO:0005737">
    <property type="term" value="C:cytoplasm"/>
    <property type="evidence" value="ECO:0007669"/>
    <property type="project" value="TreeGrafter"/>
</dbReference>
<dbReference type="Gene3D" id="3.40.50.12760">
    <property type="match status" value="1"/>
</dbReference>
<keyword evidence="10" id="KW-1185">Reference proteome</keyword>
<dbReference type="InterPro" id="IPR029063">
    <property type="entry name" value="SAM-dependent_MTases_sf"/>
</dbReference>
<evidence type="ECO:0000256" key="1">
    <source>
        <dbReference type="ARBA" id="ARBA00012770"/>
    </source>
</evidence>
<evidence type="ECO:0000313" key="10">
    <source>
        <dbReference type="Proteomes" id="UP000078046"/>
    </source>
</evidence>
<dbReference type="EC" id="2.1.1.296" evidence="1"/>
<dbReference type="InterPro" id="IPR025807">
    <property type="entry name" value="Adrift-typ_MeTrfase"/>
</dbReference>
<dbReference type="GO" id="GO:0032259">
    <property type="term" value="P:methylation"/>
    <property type="evidence" value="ECO:0007669"/>
    <property type="project" value="UniProtKB-KW"/>
</dbReference>
<protein>
    <recommendedName>
        <fullName evidence="2">Cap-specific mRNA (nucleoside-2'-O-)-methyltransferase 2</fullName>
        <ecNumber evidence="1">2.1.1.296</ecNumber>
    </recommendedName>
</protein>
<dbReference type="Pfam" id="PF01728">
    <property type="entry name" value="FtsJ"/>
    <property type="match status" value="1"/>
</dbReference>
<evidence type="ECO:0000256" key="4">
    <source>
        <dbReference type="ARBA" id="ARBA00022679"/>
    </source>
</evidence>
<dbReference type="InterPro" id="IPR050851">
    <property type="entry name" value="mRNA_Cap_2O-Ribose_MeTrfase"/>
</dbReference>
<dbReference type="SUPFAM" id="SSF53335">
    <property type="entry name" value="S-adenosyl-L-methionine-dependent methyltransferases"/>
    <property type="match status" value="1"/>
</dbReference>
<dbReference type="AlphaFoldDB" id="A0A177AR16"/>
<evidence type="ECO:0000256" key="2">
    <source>
        <dbReference type="ARBA" id="ARBA00021134"/>
    </source>
</evidence>
<keyword evidence="5 7" id="KW-0949">S-adenosyl-L-methionine</keyword>
<evidence type="ECO:0000259" key="8">
    <source>
        <dbReference type="PROSITE" id="PS51614"/>
    </source>
</evidence>
<dbReference type="PROSITE" id="PS51614">
    <property type="entry name" value="SAM_MT_ADRIFT"/>
    <property type="match status" value="1"/>
</dbReference>
<evidence type="ECO:0000256" key="6">
    <source>
        <dbReference type="ARBA" id="ARBA00049477"/>
    </source>
</evidence>
<accession>A0A177AR16</accession>
<keyword evidence="4 7" id="KW-0808">Transferase</keyword>
<feature type="domain" description="Adrift-type SAM-dependent 2'-O-MTase" evidence="8">
    <location>
        <begin position="120"/>
        <end position="336"/>
    </location>
</feature>
<dbReference type="GO" id="GO:0004483">
    <property type="term" value="F:methyltransferase cap1 activity"/>
    <property type="evidence" value="ECO:0007669"/>
    <property type="project" value="UniProtKB-ARBA"/>
</dbReference>
<evidence type="ECO:0000313" key="9">
    <source>
        <dbReference type="EMBL" id="OAF64438.1"/>
    </source>
</evidence>
<dbReference type="PANTHER" id="PTHR16121:SF2">
    <property type="entry name" value="CAP-SPECIFIC MRNA (NUCLEOSIDE-2'-O-)-METHYLTRANSFERASE 2"/>
    <property type="match status" value="1"/>
</dbReference>
<organism evidence="9 10">
    <name type="scientific">Intoshia linei</name>
    <dbReference type="NCBI Taxonomy" id="1819745"/>
    <lineage>
        <taxon>Eukaryota</taxon>
        <taxon>Metazoa</taxon>
        <taxon>Spiralia</taxon>
        <taxon>Lophotrochozoa</taxon>
        <taxon>Mesozoa</taxon>
        <taxon>Orthonectida</taxon>
        <taxon>Rhopaluridae</taxon>
        <taxon>Intoshia</taxon>
    </lineage>
</organism>
<feature type="binding site" evidence="7">
    <location>
        <position position="162"/>
    </location>
    <ligand>
        <name>S-adenosyl-L-methionine</name>
        <dbReference type="ChEBI" id="CHEBI:59789"/>
    </ligand>
</feature>
<gene>
    <name evidence="9" type="ORF">A3Q56_07849</name>
</gene>
<dbReference type="InterPro" id="IPR002877">
    <property type="entry name" value="RNA_MeTrfase_FtsJ_dom"/>
</dbReference>
<feature type="non-terminal residue" evidence="9">
    <location>
        <position position="442"/>
    </location>
</feature>
<evidence type="ECO:0000256" key="5">
    <source>
        <dbReference type="ARBA" id="ARBA00022691"/>
    </source>
</evidence>
<dbReference type="GO" id="GO:0120550">
    <property type="term" value="F:methyltransferase cap2 activity"/>
    <property type="evidence" value="ECO:0007669"/>
    <property type="project" value="UniProtKB-EC"/>
</dbReference>
<feature type="active site" description="Proton acceptor" evidence="7">
    <location>
        <position position="289"/>
    </location>
</feature>
<dbReference type="GO" id="GO:0005634">
    <property type="term" value="C:nucleus"/>
    <property type="evidence" value="ECO:0007669"/>
    <property type="project" value="TreeGrafter"/>
</dbReference>
<evidence type="ECO:0000256" key="7">
    <source>
        <dbReference type="PROSITE-ProRule" id="PRU00946"/>
    </source>
</evidence>
<proteinExistence type="predicted"/>
<sequence>MNINAISNFMKCVKLAKLNDKIPFFEDEAYSNSLNNIYHSDNIIVSNIFLNFLFKFNVLQIESDNISVNTIEDFAYVKKYTNMVRHLTSIYDVTFWSRLTTLTDPAKKIQYKIRLTKTPFICTSAWCKCYELISRFNFESVLINCVKKHDKINTWHLCEAPGAFVSAMGYYLQLKGLLPYWTWMASSLNPYYQTKINGVVYDTRLSDISFNNWFYCADGSGNICDFDNIKSIISNAHSSKYPISLVTADGSFDCSKDFGNQEISVVYLKFCELITALHILDQEGVFVQKYFTLFEEKTRSIIFIIRYFFDQVFLCKPLTSKRGNSEIYVIAKGYRKPNPSILENLLLLTKLSLDSFINQNIIPLEIIPLSFLSELLLSAKIFSMMQQTAIQQNIFLSDQHLSFQHINQISKFRSEPYFTIFNTFTNFLKSQGDHKKKTPFCL</sequence>
<feature type="binding site" evidence="7">
    <location>
        <position position="181"/>
    </location>
    <ligand>
        <name>S-adenosyl-L-methionine</name>
        <dbReference type="ChEBI" id="CHEBI:59789"/>
    </ligand>
</feature>
<dbReference type="GO" id="GO:0006370">
    <property type="term" value="P:7-methylguanosine mRNA capping"/>
    <property type="evidence" value="ECO:0007669"/>
    <property type="project" value="TreeGrafter"/>
</dbReference>
<feature type="binding site" evidence="7">
    <location>
        <position position="249"/>
    </location>
    <ligand>
        <name>S-adenosyl-L-methionine</name>
        <dbReference type="ChEBI" id="CHEBI:59789"/>
    </ligand>
</feature>
<keyword evidence="3 7" id="KW-0489">Methyltransferase</keyword>
<reference evidence="9 10" key="1">
    <citation type="submission" date="2016-04" db="EMBL/GenBank/DDBJ databases">
        <title>The genome of Intoshia linei affirms orthonectids as highly simplified spiralians.</title>
        <authorList>
            <person name="Mikhailov K.V."/>
            <person name="Slusarev G.S."/>
            <person name="Nikitin M.A."/>
            <person name="Logacheva M.D."/>
            <person name="Penin A."/>
            <person name="Aleoshin V."/>
            <person name="Panchin Y.V."/>
        </authorList>
    </citation>
    <scope>NUCLEOTIDE SEQUENCE [LARGE SCALE GENOMIC DNA]</scope>
    <source>
        <strain evidence="9">Intl2013</strain>
        <tissue evidence="9">Whole animal</tissue>
    </source>
</reference>
<dbReference type="PANTHER" id="PTHR16121">
    <property type="entry name" value="CAP-SPECIFIC MRNA (NUCLEOSIDE-2'-O-)-METHYLTRANSFERASE 1-RELATED"/>
    <property type="match status" value="1"/>
</dbReference>
<dbReference type="Proteomes" id="UP000078046">
    <property type="component" value="Unassembled WGS sequence"/>
</dbReference>
<comment type="caution">
    <text evidence="9">The sequence shown here is derived from an EMBL/GenBank/DDBJ whole genome shotgun (WGS) entry which is preliminary data.</text>
</comment>